<dbReference type="PATRIC" id="fig|1293598.4.peg.162"/>
<gene>
    <name evidence="2" type="ORF">IV56_GL000155</name>
</gene>
<comment type="caution">
    <text evidence="2">The sequence shown here is derived from an EMBL/GenBank/DDBJ whole genome shotgun (WGS) entry which is preliminary data.</text>
</comment>
<feature type="transmembrane region" description="Helical" evidence="1">
    <location>
        <begin position="30"/>
        <end position="49"/>
    </location>
</feature>
<keyword evidence="1" id="KW-0472">Membrane</keyword>
<sequence>MGHSKQQQALLIGAVSGITAVLVMRLNINWLIQAGMIGIAVYLATRWVGRHDGRTK</sequence>
<reference evidence="2 3" key="1">
    <citation type="journal article" date="2015" name="Genome Announc.">
        <title>Expanding the biotechnology potential of lactobacilli through comparative genomics of 213 strains and associated genera.</title>
        <authorList>
            <person name="Sun Z."/>
            <person name="Harris H.M."/>
            <person name="McCann A."/>
            <person name="Guo C."/>
            <person name="Argimon S."/>
            <person name="Zhang W."/>
            <person name="Yang X."/>
            <person name="Jeffery I.B."/>
            <person name="Cooney J.C."/>
            <person name="Kagawa T.F."/>
            <person name="Liu W."/>
            <person name="Song Y."/>
            <person name="Salvetti E."/>
            <person name="Wrobel A."/>
            <person name="Rasinkangas P."/>
            <person name="Parkhill J."/>
            <person name="Rea M.C."/>
            <person name="O'Sullivan O."/>
            <person name="Ritari J."/>
            <person name="Douillard F.P."/>
            <person name="Paul Ross R."/>
            <person name="Yang R."/>
            <person name="Briner A.E."/>
            <person name="Felis G.E."/>
            <person name="de Vos W.M."/>
            <person name="Barrangou R."/>
            <person name="Klaenhammer T.R."/>
            <person name="Caufield P.W."/>
            <person name="Cui Y."/>
            <person name="Zhang H."/>
            <person name="O'Toole P.W."/>
        </authorList>
    </citation>
    <scope>NUCLEOTIDE SEQUENCE [LARGE SCALE GENOMIC DNA]</scope>
    <source>
        <strain evidence="2 3">DSM 24301</strain>
    </source>
</reference>
<dbReference type="EMBL" id="JQCE01000012">
    <property type="protein sequence ID" value="KRO17539.1"/>
    <property type="molecule type" value="Genomic_DNA"/>
</dbReference>
<evidence type="ECO:0000256" key="1">
    <source>
        <dbReference type="SAM" id="Phobius"/>
    </source>
</evidence>
<feature type="transmembrane region" description="Helical" evidence="1">
    <location>
        <begin position="7"/>
        <end position="24"/>
    </location>
</feature>
<keyword evidence="1" id="KW-1133">Transmembrane helix</keyword>
<dbReference type="AlphaFoldDB" id="A0A0R2N1C0"/>
<keyword evidence="1" id="KW-0812">Transmembrane</keyword>
<organism evidence="2 3">
    <name type="scientific">Lacticaseibacillus saniviri JCM 17471 = DSM 24301</name>
    <dbReference type="NCBI Taxonomy" id="1293598"/>
    <lineage>
        <taxon>Bacteria</taxon>
        <taxon>Bacillati</taxon>
        <taxon>Bacillota</taxon>
        <taxon>Bacilli</taxon>
        <taxon>Lactobacillales</taxon>
        <taxon>Lactobacillaceae</taxon>
        <taxon>Lacticaseibacillus</taxon>
    </lineage>
</organism>
<name>A0A0R2N1C0_9LACO</name>
<evidence type="ECO:0000313" key="3">
    <source>
        <dbReference type="Proteomes" id="UP000050969"/>
    </source>
</evidence>
<evidence type="ECO:0000313" key="2">
    <source>
        <dbReference type="EMBL" id="KRO17539.1"/>
    </source>
</evidence>
<dbReference type="Proteomes" id="UP000050969">
    <property type="component" value="Unassembled WGS sequence"/>
</dbReference>
<dbReference type="RefSeq" id="WP_156321720.1">
    <property type="nucleotide sequence ID" value="NZ_BBBX01000037.1"/>
</dbReference>
<keyword evidence="3" id="KW-1185">Reference proteome</keyword>
<proteinExistence type="predicted"/>
<protein>
    <submittedName>
        <fullName evidence="2">Uncharacterized protein</fullName>
    </submittedName>
</protein>
<accession>A0A0R2N1C0</accession>